<dbReference type="Proteomes" id="UP001492380">
    <property type="component" value="Unassembled WGS sequence"/>
</dbReference>
<evidence type="ECO:0000313" key="1">
    <source>
        <dbReference type="EMBL" id="KAK8224731.1"/>
    </source>
</evidence>
<organism evidence="1 2">
    <name type="scientific">Phyllosticta capitalensis</name>
    <dbReference type="NCBI Taxonomy" id="121624"/>
    <lineage>
        <taxon>Eukaryota</taxon>
        <taxon>Fungi</taxon>
        <taxon>Dikarya</taxon>
        <taxon>Ascomycota</taxon>
        <taxon>Pezizomycotina</taxon>
        <taxon>Dothideomycetes</taxon>
        <taxon>Dothideomycetes incertae sedis</taxon>
        <taxon>Botryosphaeriales</taxon>
        <taxon>Phyllostictaceae</taxon>
        <taxon>Phyllosticta</taxon>
    </lineage>
</organism>
<comment type="caution">
    <text evidence="1">The sequence shown here is derived from an EMBL/GenBank/DDBJ whole genome shotgun (WGS) entry which is preliminary data.</text>
</comment>
<name>A0ABR1YCK3_9PEZI</name>
<accession>A0ABR1YCK3</accession>
<gene>
    <name evidence="1" type="ORF">HDK90DRAFT_90411</name>
</gene>
<protein>
    <submittedName>
        <fullName evidence="1">Uncharacterized protein</fullName>
    </submittedName>
</protein>
<keyword evidence="2" id="KW-1185">Reference proteome</keyword>
<proteinExistence type="predicted"/>
<evidence type="ECO:0000313" key="2">
    <source>
        <dbReference type="Proteomes" id="UP001492380"/>
    </source>
</evidence>
<reference evidence="1 2" key="1">
    <citation type="submission" date="2024-04" db="EMBL/GenBank/DDBJ databases">
        <title>Phyllosticta paracitricarpa is synonymous to the EU quarantine fungus P. citricarpa based on phylogenomic analyses.</title>
        <authorList>
            <consortium name="Lawrence Berkeley National Laboratory"/>
            <person name="Van Ingen-Buijs V.A."/>
            <person name="Van Westerhoven A.C."/>
            <person name="Haridas S."/>
            <person name="Skiadas P."/>
            <person name="Martin F."/>
            <person name="Groenewald J.Z."/>
            <person name="Crous P.W."/>
            <person name="Seidl M.F."/>
        </authorList>
    </citation>
    <scope>NUCLEOTIDE SEQUENCE [LARGE SCALE GENOMIC DNA]</scope>
    <source>
        <strain evidence="1 2">CBS 123374</strain>
    </source>
</reference>
<sequence>MHQYHCRPSKFHHQPSVNHINIVLSSIISCVVSPPTYPFLVLKGLIPLSLPPLYVLEHSMRVSNKLLPRFLPSSKNTSGRRGGSRLLGRLSDRPLSTHTLAELTGRWPWTLVAGVGRQGGSWVSLLTRRREGRFWRLAVARHGSKRRSTTITGACLPVGWAFFPLCFTQSLSIF</sequence>
<dbReference type="EMBL" id="JBBWRZ010000012">
    <property type="protein sequence ID" value="KAK8224731.1"/>
    <property type="molecule type" value="Genomic_DNA"/>
</dbReference>
<dbReference type="PROSITE" id="PS51257">
    <property type="entry name" value="PROKAR_LIPOPROTEIN"/>
    <property type="match status" value="1"/>
</dbReference>